<evidence type="ECO:0000313" key="3">
    <source>
        <dbReference type="Proteomes" id="UP000036756"/>
    </source>
</evidence>
<dbReference type="STRING" id="1121307.CLCY_9c00560"/>
<keyword evidence="2" id="KW-0808">Transferase</keyword>
<dbReference type="GO" id="GO:0016747">
    <property type="term" value="F:acyltransferase activity, transferring groups other than amino-acyl groups"/>
    <property type="evidence" value="ECO:0007669"/>
    <property type="project" value="InterPro"/>
</dbReference>
<dbReference type="RefSeq" id="WP_048569833.1">
    <property type="nucleotide sequence ID" value="NZ_LFVU01000006.1"/>
</dbReference>
<evidence type="ECO:0000259" key="1">
    <source>
        <dbReference type="PROSITE" id="PS51186"/>
    </source>
</evidence>
<dbReference type="InterPro" id="IPR016181">
    <property type="entry name" value="Acyl_CoA_acyltransferase"/>
</dbReference>
<evidence type="ECO:0000313" key="2">
    <source>
        <dbReference type="EMBL" id="KMT22625.1"/>
    </source>
</evidence>
<dbReference type="OrthoDB" id="9795206at2"/>
<dbReference type="Proteomes" id="UP000036756">
    <property type="component" value="Unassembled WGS sequence"/>
</dbReference>
<dbReference type="PROSITE" id="PS51186">
    <property type="entry name" value="GNAT"/>
    <property type="match status" value="1"/>
</dbReference>
<keyword evidence="3" id="KW-1185">Reference proteome</keyword>
<proteinExistence type="predicted"/>
<accession>A0A0J8D9B4</accession>
<dbReference type="PATRIC" id="fig|1121307.3.peg.2639"/>
<dbReference type="InterPro" id="IPR000182">
    <property type="entry name" value="GNAT_dom"/>
</dbReference>
<dbReference type="AlphaFoldDB" id="A0A0J8D9B4"/>
<dbReference type="GO" id="GO:0005840">
    <property type="term" value="C:ribosome"/>
    <property type="evidence" value="ECO:0007669"/>
    <property type="project" value="UniProtKB-KW"/>
</dbReference>
<protein>
    <submittedName>
        <fullName evidence="2">Acetyltransferase, ribosomal protein N-acetylase</fullName>
    </submittedName>
</protein>
<dbReference type="Pfam" id="PF13302">
    <property type="entry name" value="Acetyltransf_3"/>
    <property type="match status" value="1"/>
</dbReference>
<comment type="caution">
    <text evidence="2">The sequence shown here is derived from an EMBL/GenBank/DDBJ whole genome shotgun (WGS) entry which is preliminary data.</text>
</comment>
<feature type="domain" description="N-acetyltransferase" evidence="1">
    <location>
        <begin position="7"/>
        <end position="168"/>
    </location>
</feature>
<reference evidence="2 3" key="1">
    <citation type="submission" date="2015-06" db="EMBL/GenBank/DDBJ databases">
        <title>Draft genome sequence of the purine-degrading Clostridium cylindrosporum HC-1 (DSM 605).</title>
        <authorList>
            <person name="Poehlein A."/>
            <person name="Schiel-Bengelsdorf B."/>
            <person name="Bengelsdorf F."/>
            <person name="Daniel R."/>
            <person name="Duerre P."/>
        </authorList>
    </citation>
    <scope>NUCLEOTIDE SEQUENCE [LARGE SCALE GENOMIC DNA]</scope>
    <source>
        <strain evidence="2 3">DSM 605</strain>
    </source>
</reference>
<sequence length="174" mass="20535">MLKGNKTMLRPIELEDSRILSTWLNDRETNKGLDIIYPLSKRYADSFVLEAEDERKRIFMIDDEEYKPIGIVIIDKIKWEYRHCEIGIAIYKKEKRGQGYGKDSLKTLLDFIFNDMNMNLVYLNVLENNIPAINLYKSLGFTQEGILRNRYYQGGKYYNIISMSLTREELVTVL</sequence>
<keyword evidence="2" id="KW-0689">Ribosomal protein</keyword>
<keyword evidence="2" id="KW-0687">Ribonucleoprotein</keyword>
<dbReference type="PANTHER" id="PTHR43415">
    <property type="entry name" value="SPERMIDINE N(1)-ACETYLTRANSFERASE"/>
    <property type="match status" value="1"/>
</dbReference>
<dbReference type="SUPFAM" id="SSF55729">
    <property type="entry name" value="Acyl-CoA N-acyltransferases (Nat)"/>
    <property type="match status" value="1"/>
</dbReference>
<dbReference type="PANTHER" id="PTHR43415:SF3">
    <property type="entry name" value="GNAT-FAMILY ACETYLTRANSFERASE"/>
    <property type="match status" value="1"/>
</dbReference>
<dbReference type="EMBL" id="LFVU01000006">
    <property type="protein sequence ID" value="KMT22625.1"/>
    <property type="molecule type" value="Genomic_DNA"/>
</dbReference>
<name>A0A0J8D9B4_CLOCY</name>
<organism evidence="2 3">
    <name type="scientific">Clostridium cylindrosporum DSM 605</name>
    <dbReference type="NCBI Taxonomy" id="1121307"/>
    <lineage>
        <taxon>Bacteria</taxon>
        <taxon>Bacillati</taxon>
        <taxon>Bacillota</taxon>
        <taxon>Clostridia</taxon>
        <taxon>Eubacteriales</taxon>
        <taxon>Clostridiaceae</taxon>
        <taxon>Clostridium</taxon>
    </lineage>
</organism>
<dbReference type="Gene3D" id="3.40.630.30">
    <property type="match status" value="1"/>
</dbReference>
<gene>
    <name evidence="2" type="ORF">CLCY_9c00560</name>
</gene>